<comment type="caution">
    <text evidence="2">The sequence shown here is derived from an EMBL/GenBank/DDBJ whole genome shotgun (WGS) entry which is preliminary data.</text>
</comment>
<keyword evidence="3" id="KW-1185">Reference proteome</keyword>
<dbReference type="EMBL" id="JAWDGP010008052">
    <property type="protein sequence ID" value="KAK3696228.1"/>
    <property type="molecule type" value="Genomic_DNA"/>
</dbReference>
<feature type="region of interest" description="Disordered" evidence="1">
    <location>
        <begin position="1"/>
        <end position="23"/>
    </location>
</feature>
<reference evidence="2" key="1">
    <citation type="journal article" date="2023" name="G3 (Bethesda)">
        <title>A reference genome for the long-term kleptoplast-retaining sea slug Elysia crispata morphotype clarki.</title>
        <authorList>
            <person name="Eastman K.E."/>
            <person name="Pendleton A.L."/>
            <person name="Shaikh M.A."/>
            <person name="Suttiyut T."/>
            <person name="Ogas R."/>
            <person name="Tomko P."/>
            <person name="Gavelis G."/>
            <person name="Widhalm J.R."/>
            <person name="Wisecaver J.H."/>
        </authorList>
    </citation>
    <scope>NUCLEOTIDE SEQUENCE</scope>
    <source>
        <strain evidence="2">ECLA1</strain>
    </source>
</reference>
<evidence type="ECO:0000256" key="1">
    <source>
        <dbReference type="SAM" id="MobiDB-lite"/>
    </source>
</evidence>
<evidence type="ECO:0000313" key="3">
    <source>
        <dbReference type="Proteomes" id="UP001283361"/>
    </source>
</evidence>
<sequence>MSVALQDDFSTRDNEPQRNSSQYLHKTYRSQGFCLVENLLLISASRLSSPGKPSVARLVILLSPDPVILLIMGQGLRSPQSLHKVETGYHPKASGGLTTQLRA</sequence>
<dbReference type="Proteomes" id="UP001283361">
    <property type="component" value="Unassembled WGS sequence"/>
</dbReference>
<evidence type="ECO:0000313" key="2">
    <source>
        <dbReference type="EMBL" id="KAK3696228.1"/>
    </source>
</evidence>
<dbReference type="AlphaFoldDB" id="A0AAE0XMF4"/>
<name>A0AAE0XMF4_9GAST</name>
<organism evidence="2 3">
    <name type="scientific">Elysia crispata</name>
    <name type="common">lettuce slug</name>
    <dbReference type="NCBI Taxonomy" id="231223"/>
    <lineage>
        <taxon>Eukaryota</taxon>
        <taxon>Metazoa</taxon>
        <taxon>Spiralia</taxon>
        <taxon>Lophotrochozoa</taxon>
        <taxon>Mollusca</taxon>
        <taxon>Gastropoda</taxon>
        <taxon>Heterobranchia</taxon>
        <taxon>Euthyneura</taxon>
        <taxon>Panpulmonata</taxon>
        <taxon>Sacoglossa</taxon>
        <taxon>Placobranchoidea</taxon>
        <taxon>Plakobranchidae</taxon>
        <taxon>Elysia</taxon>
    </lineage>
</organism>
<feature type="region of interest" description="Disordered" evidence="1">
    <location>
        <begin position="84"/>
        <end position="103"/>
    </location>
</feature>
<accession>A0AAE0XMF4</accession>
<protein>
    <submittedName>
        <fullName evidence="2">Uncharacterized protein</fullName>
    </submittedName>
</protein>
<proteinExistence type="predicted"/>
<gene>
    <name evidence="2" type="ORF">RRG08_027671</name>
</gene>